<protein>
    <submittedName>
        <fullName evidence="2">Uncharacterized protein</fullName>
    </submittedName>
</protein>
<dbReference type="KEGG" id="cci:CC1G_15472"/>
<dbReference type="AlphaFoldDB" id="D6RQV6"/>
<dbReference type="EMBL" id="AACS02000012">
    <property type="protein sequence ID" value="EFI26701.1"/>
    <property type="molecule type" value="Genomic_DNA"/>
</dbReference>
<dbReference type="OrthoDB" id="10557807at2759"/>
<gene>
    <name evidence="2" type="ORF">CC1G_15472</name>
</gene>
<sequence length="103" mass="10918">MKYLSLLAFASLLGVSAKPIETRSPDIPPPDVTIIPLPTQPPVITSLPTLTKVPPPKPTTSICSIACPIACPSGWTFICPCTCQPPKITIDPPRPTYTAVNPN</sequence>
<feature type="chain" id="PRO_5003087891" evidence="1">
    <location>
        <begin position="18"/>
        <end position="103"/>
    </location>
</feature>
<evidence type="ECO:0000313" key="2">
    <source>
        <dbReference type="EMBL" id="EFI26701.1"/>
    </source>
</evidence>
<dbReference type="VEuPathDB" id="FungiDB:CC1G_15472"/>
<name>D6RQV6_COPC7</name>
<reference evidence="2 3" key="1">
    <citation type="journal article" date="2010" name="Proc. Natl. Acad. Sci. U.S.A.">
        <title>Insights into evolution of multicellular fungi from the assembled chromosomes of the mushroom Coprinopsis cinerea (Coprinus cinereus).</title>
        <authorList>
            <person name="Stajich J.E."/>
            <person name="Wilke S.K."/>
            <person name="Ahren D."/>
            <person name="Au C.H."/>
            <person name="Birren B.W."/>
            <person name="Borodovsky M."/>
            <person name="Burns C."/>
            <person name="Canback B."/>
            <person name="Casselton L.A."/>
            <person name="Cheng C.K."/>
            <person name="Deng J."/>
            <person name="Dietrich F.S."/>
            <person name="Fargo D.C."/>
            <person name="Farman M.L."/>
            <person name="Gathman A.C."/>
            <person name="Goldberg J."/>
            <person name="Guigo R."/>
            <person name="Hoegger P.J."/>
            <person name="Hooker J.B."/>
            <person name="Huggins A."/>
            <person name="James T.Y."/>
            <person name="Kamada T."/>
            <person name="Kilaru S."/>
            <person name="Kodira C."/>
            <person name="Kues U."/>
            <person name="Kupfer D."/>
            <person name="Kwan H.S."/>
            <person name="Lomsadze A."/>
            <person name="Li W."/>
            <person name="Lilly W.W."/>
            <person name="Ma L.J."/>
            <person name="Mackey A.J."/>
            <person name="Manning G."/>
            <person name="Martin F."/>
            <person name="Muraguchi H."/>
            <person name="Natvig D.O."/>
            <person name="Palmerini H."/>
            <person name="Ramesh M.A."/>
            <person name="Rehmeyer C.J."/>
            <person name="Roe B.A."/>
            <person name="Shenoy N."/>
            <person name="Stanke M."/>
            <person name="Ter-Hovhannisyan V."/>
            <person name="Tunlid A."/>
            <person name="Velagapudi R."/>
            <person name="Vision T.J."/>
            <person name="Zeng Q."/>
            <person name="Zolan M.E."/>
            <person name="Pukkila P.J."/>
        </authorList>
    </citation>
    <scope>NUCLEOTIDE SEQUENCE [LARGE SCALE GENOMIC DNA]</scope>
    <source>
        <strain evidence="3">Okayama-7 / 130 / ATCC MYA-4618 / FGSC 9003</strain>
    </source>
</reference>
<dbReference type="RefSeq" id="XP_002910195.1">
    <property type="nucleotide sequence ID" value="XM_002910149.1"/>
</dbReference>
<dbReference type="Proteomes" id="UP000001861">
    <property type="component" value="Unassembled WGS sequence"/>
</dbReference>
<organism evidence="2 3">
    <name type="scientific">Coprinopsis cinerea (strain Okayama-7 / 130 / ATCC MYA-4618 / FGSC 9003)</name>
    <name type="common">Inky cap fungus</name>
    <name type="synonym">Hormographiella aspergillata</name>
    <dbReference type="NCBI Taxonomy" id="240176"/>
    <lineage>
        <taxon>Eukaryota</taxon>
        <taxon>Fungi</taxon>
        <taxon>Dikarya</taxon>
        <taxon>Basidiomycota</taxon>
        <taxon>Agaricomycotina</taxon>
        <taxon>Agaricomycetes</taxon>
        <taxon>Agaricomycetidae</taxon>
        <taxon>Agaricales</taxon>
        <taxon>Agaricineae</taxon>
        <taxon>Psathyrellaceae</taxon>
        <taxon>Coprinopsis</taxon>
    </lineage>
</organism>
<evidence type="ECO:0000256" key="1">
    <source>
        <dbReference type="SAM" id="SignalP"/>
    </source>
</evidence>
<keyword evidence="1" id="KW-0732">Signal</keyword>
<keyword evidence="3" id="KW-1185">Reference proteome</keyword>
<proteinExistence type="predicted"/>
<dbReference type="GeneID" id="9380198"/>
<dbReference type="InParanoid" id="D6RQV6"/>
<evidence type="ECO:0000313" key="3">
    <source>
        <dbReference type="Proteomes" id="UP000001861"/>
    </source>
</evidence>
<feature type="signal peptide" evidence="1">
    <location>
        <begin position="1"/>
        <end position="17"/>
    </location>
</feature>
<dbReference type="HOGENOM" id="CLU_2263592_0_0_1"/>
<comment type="caution">
    <text evidence="2">The sequence shown here is derived from an EMBL/GenBank/DDBJ whole genome shotgun (WGS) entry which is preliminary data.</text>
</comment>
<accession>D6RQV6</accession>